<dbReference type="Pfam" id="PF10551">
    <property type="entry name" value="MULE"/>
    <property type="match status" value="1"/>
</dbReference>
<name>A0A9N9BJF9_9GLOM</name>
<accession>A0A9N9BJF9</accession>
<dbReference type="PANTHER" id="PTHR47718">
    <property type="entry name" value="OS01G0519700 PROTEIN"/>
    <property type="match status" value="1"/>
</dbReference>
<dbReference type="OrthoDB" id="2424309at2759"/>
<dbReference type="EMBL" id="CAJVQA010003155">
    <property type="protein sequence ID" value="CAG8567966.1"/>
    <property type="molecule type" value="Genomic_DNA"/>
</dbReference>
<proteinExistence type="predicted"/>
<dbReference type="Proteomes" id="UP000789759">
    <property type="component" value="Unassembled WGS sequence"/>
</dbReference>
<dbReference type="InterPro" id="IPR018289">
    <property type="entry name" value="MULE_transposase_dom"/>
</dbReference>
<dbReference type="AlphaFoldDB" id="A0A9N9BJF9"/>
<gene>
    <name evidence="2" type="ORF">CPELLU_LOCUS5518</name>
</gene>
<feature type="domain" description="MULE transposase" evidence="1">
    <location>
        <begin position="3"/>
        <end position="67"/>
    </location>
</feature>
<comment type="caution">
    <text evidence="2">The sequence shown here is derived from an EMBL/GenBank/DDBJ whole genome shotgun (WGS) entry which is preliminary data.</text>
</comment>
<sequence>QNILFVQALLSDKSTELHIWMFNKVLKLTERQPAVIITDTNPAVESATYQIFSQSYQIHYAFHLIQNINKYLRNSLDSDYSKFIKPFYICRNSLKKETFEKRFKDIR</sequence>
<reference evidence="2" key="1">
    <citation type="submission" date="2021-06" db="EMBL/GenBank/DDBJ databases">
        <authorList>
            <person name="Kallberg Y."/>
            <person name="Tangrot J."/>
            <person name="Rosling A."/>
        </authorList>
    </citation>
    <scope>NUCLEOTIDE SEQUENCE</scope>
    <source>
        <strain evidence="2">FL966</strain>
    </source>
</reference>
<dbReference type="PANTHER" id="PTHR47718:SF6">
    <property type="entry name" value="PROTEIN FAR1-RELATED SEQUENCE"/>
    <property type="match status" value="1"/>
</dbReference>
<feature type="non-terminal residue" evidence="2">
    <location>
        <position position="1"/>
    </location>
</feature>
<evidence type="ECO:0000259" key="1">
    <source>
        <dbReference type="Pfam" id="PF10551"/>
    </source>
</evidence>
<evidence type="ECO:0000313" key="3">
    <source>
        <dbReference type="Proteomes" id="UP000789759"/>
    </source>
</evidence>
<protein>
    <submittedName>
        <fullName evidence="2">8182_t:CDS:1</fullName>
    </submittedName>
</protein>
<keyword evidence="3" id="KW-1185">Reference proteome</keyword>
<evidence type="ECO:0000313" key="2">
    <source>
        <dbReference type="EMBL" id="CAG8567966.1"/>
    </source>
</evidence>
<organism evidence="2 3">
    <name type="scientific">Cetraspora pellucida</name>
    <dbReference type="NCBI Taxonomy" id="1433469"/>
    <lineage>
        <taxon>Eukaryota</taxon>
        <taxon>Fungi</taxon>
        <taxon>Fungi incertae sedis</taxon>
        <taxon>Mucoromycota</taxon>
        <taxon>Glomeromycotina</taxon>
        <taxon>Glomeromycetes</taxon>
        <taxon>Diversisporales</taxon>
        <taxon>Gigasporaceae</taxon>
        <taxon>Cetraspora</taxon>
    </lineage>
</organism>